<dbReference type="PANTHER" id="PTHR44520:SF2">
    <property type="entry name" value="RESPONSE REGULATOR RCP1"/>
    <property type="match status" value="1"/>
</dbReference>
<dbReference type="AlphaFoldDB" id="A0A0H4VIC0"/>
<dbReference type="EMBL" id="CP010777">
    <property type="protein sequence ID" value="AKQ45093.1"/>
    <property type="molecule type" value="Genomic_DNA"/>
</dbReference>
<dbReference type="PATRIC" id="fig|1379910.4.peg.1021"/>
<proteinExistence type="predicted"/>
<evidence type="ECO:0000259" key="2">
    <source>
        <dbReference type="PROSITE" id="PS50110"/>
    </source>
</evidence>
<gene>
    <name evidence="3" type="ORF">TH63_04705</name>
</gene>
<accession>A0A0H4VIC0</accession>
<dbReference type="Gene3D" id="3.40.50.2300">
    <property type="match status" value="1"/>
</dbReference>
<dbReference type="Proteomes" id="UP000036458">
    <property type="component" value="Chromosome"/>
</dbReference>
<dbReference type="KEGG" id="ruf:TH63_04705"/>
<keyword evidence="4" id="KW-1185">Reference proteome</keyword>
<dbReference type="CDD" id="cd17557">
    <property type="entry name" value="REC_Rcp-like"/>
    <property type="match status" value="1"/>
</dbReference>
<dbReference type="PANTHER" id="PTHR44520">
    <property type="entry name" value="RESPONSE REGULATOR RCP1-RELATED"/>
    <property type="match status" value="1"/>
</dbReference>
<dbReference type="GO" id="GO:0000160">
    <property type="term" value="P:phosphorelay signal transduction system"/>
    <property type="evidence" value="ECO:0007669"/>
    <property type="project" value="InterPro"/>
</dbReference>
<keyword evidence="1" id="KW-0597">Phosphoprotein</keyword>
<dbReference type="PROSITE" id="PS50110">
    <property type="entry name" value="RESPONSE_REGULATORY"/>
    <property type="match status" value="1"/>
</dbReference>
<protein>
    <submittedName>
        <fullName evidence="3">Chemotaxis protein CheY</fullName>
    </submittedName>
</protein>
<dbReference type="Pfam" id="PF00072">
    <property type="entry name" value="Response_reg"/>
    <property type="match status" value="1"/>
</dbReference>
<sequence length="151" mass="17460">MSRKKRTIIILIADDDAEDRMLVKDALEENRLTNEVQFVEDGEELIDYLHNRGKFTDREKYPTPGLILLDLNMPRKDGREALKEIKADEHLRVIPVVVLTTSKAEEDILRTYDLGVSSFITKPVTFAALVDVMKTLTKYWFEIVELPKPEL</sequence>
<dbReference type="InterPro" id="IPR001789">
    <property type="entry name" value="Sig_transdc_resp-reg_receiver"/>
</dbReference>
<dbReference type="SUPFAM" id="SSF52172">
    <property type="entry name" value="CheY-like"/>
    <property type="match status" value="1"/>
</dbReference>
<reference evidence="3 4" key="1">
    <citation type="submission" date="2015-01" db="EMBL/GenBank/DDBJ databases">
        <title>Rufibacter sp./DG31D/ whole genome sequencing.</title>
        <authorList>
            <person name="Kim M.K."/>
            <person name="Srinivasan S."/>
            <person name="Lee J.-J."/>
        </authorList>
    </citation>
    <scope>NUCLEOTIDE SEQUENCE [LARGE SCALE GENOMIC DNA]</scope>
    <source>
        <strain evidence="3 4">DG31D</strain>
    </source>
</reference>
<evidence type="ECO:0000256" key="1">
    <source>
        <dbReference type="PROSITE-ProRule" id="PRU00169"/>
    </source>
</evidence>
<evidence type="ECO:0000313" key="3">
    <source>
        <dbReference type="EMBL" id="AKQ45093.1"/>
    </source>
</evidence>
<organism evidence="3 4">
    <name type="scientific">Rufibacter radiotolerans</name>
    <dbReference type="NCBI Taxonomy" id="1379910"/>
    <lineage>
        <taxon>Bacteria</taxon>
        <taxon>Pseudomonadati</taxon>
        <taxon>Bacteroidota</taxon>
        <taxon>Cytophagia</taxon>
        <taxon>Cytophagales</taxon>
        <taxon>Hymenobacteraceae</taxon>
        <taxon>Rufibacter</taxon>
    </lineage>
</organism>
<feature type="modified residue" description="4-aspartylphosphate" evidence="1">
    <location>
        <position position="70"/>
    </location>
</feature>
<dbReference type="InterPro" id="IPR052893">
    <property type="entry name" value="TCS_response_regulator"/>
</dbReference>
<evidence type="ECO:0000313" key="4">
    <source>
        <dbReference type="Proteomes" id="UP000036458"/>
    </source>
</evidence>
<dbReference type="RefSeq" id="WP_048919929.1">
    <property type="nucleotide sequence ID" value="NZ_CP010777.1"/>
</dbReference>
<dbReference type="STRING" id="1379910.TH63_04705"/>
<dbReference type="SMART" id="SM00448">
    <property type="entry name" value="REC"/>
    <property type="match status" value="1"/>
</dbReference>
<feature type="domain" description="Response regulatory" evidence="2">
    <location>
        <begin position="9"/>
        <end position="137"/>
    </location>
</feature>
<dbReference type="OrthoDB" id="7631574at2"/>
<name>A0A0H4VIC0_9BACT</name>
<dbReference type="InterPro" id="IPR011006">
    <property type="entry name" value="CheY-like_superfamily"/>
</dbReference>